<dbReference type="SMART" id="SM00758">
    <property type="entry name" value="PA14"/>
    <property type="match status" value="1"/>
</dbReference>
<dbReference type="Proteomes" id="UP000646365">
    <property type="component" value="Unassembled WGS sequence"/>
</dbReference>
<accession>A0A8J2YW49</accession>
<gene>
    <name evidence="2" type="ORF">GCM10011611_37850</name>
</gene>
<comment type="caution">
    <text evidence="2">The sequence shown here is derived from an EMBL/GenBank/DDBJ whole genome shotgun (WGS) entry which is preliminary data.</text>
</comment>
<dbReference type="SUPFAM" id="SSF56988">
    <property type="entry name" value="Anthrax protective antigen"/>
    <property type="match status" value="1"/>
</dbReference>
<dbReference type="AlphaFoldDB" id="A0A8J2YW49"/>
<evidence type="ECO:0000313" key="2">
    <source>
        <dbReference type="EMBL" id="GGF28249.1"/>
    </source>
</evidence>
<dbReference type="InterPro" id="IPR037524">
    <property type="entry name" value="PA14/GLEYA"/>
</dbReference>
<keyword evidence="3" id="KW-1185">Reference proteome</keyword>
<dbReference type="PROSITE" id="PS51820">
    <property type="entry name" value="PA14"/>
    <property type="match status" value="1"/>
</dbReference>
<dbReference type="Gene3D" id="3.90.182.10">
    <property type="entry name" value="Toxin - Anthrax Protective Antigen,domain 1"/>
    <property type="match status" value="1"/>
</dbReference>
<sequence>MRTGGVTAGTLLLSLGLSLGVGGTLGSPSQAHAQGVVWGGFIGQYQSGTAGVTQPAFQRRDARIDFTWNAAGPGGSTSPEFSTAAWSNFSASWTGQIIATTSETYSFRVQSSDSVSLAIRPTGSSAWTTLVTDGASGARTDTASFALTAGKSYDIAMHYFQHGRSGSLRLGWSSPTVPFQVIEAATPLGINSAAVLPGEPGNIFADVVKQAKPFGAYSNSAAVVATDANGWPLADASLALWSSGREMNGTYQVTFNGAAKLVDWTGLGSFSVGGVSYGATLPFGVGYNAGTNVTTAEWTVSNAAPAAATLGFAETRRTATSATGSGITNLRIMRPLAPGSATPHAVGELFSAEYKSFLSYFTGIRFMDYLATNGNRQVNWSDRVKPTDATQYQPKGGYGWQGKGASWEDLVALANETGKDVWINIPVYASDDYVTKLAELLAYGSDGATPYTGRQSSPAYPPLNSNLKVYIEYSNEVWNTSFPQYNSNVALAEAEVAAGNSPLDYDKNGRSFVWERRRVAKRIMEVSNLFRAVWGDAAMMTQIRPVFEWQYGNMNETAAVGLDFLDSFYNNADGVQHVANPHPVNYFLYGGGGGWYVAPIHQGLGTAAAVFASGQNVPSTGSDALWANAFGLKAMGYEGGFEVGGDTGTASEVALNLDPGVLGQATQALNAFFHLGGTMPFIFNAAGATAYGVANPTINEQNTPKMQAILALGSNARPLQQIACHAPCTIPYQGTSGVTSSGYVTNAIAKVGDYMGFSISVATPGNFTVASDAARPTAVRILIDNVPVGTGTWTGTLSSGVHGIRLQNVLAGGTTLTKLVVTQAK</sequence>
<organism evidence="2 3">
    <name type="scientific">Aliidongia dinghuensis</name>
    <dbReference type="NCBI Taxonomy" id="1867774"/>
    <lineage>
        <taxon>Bacteria</taxon>
        <taxon>Pseudomonadati</taxon>
        <taxon>Pseudomonadota</taxon>
        <taxon>Alphaproteobacteria</taxon>
        <taxon>Rhodospirillales</taxon>
        <taxon>Dongiaceae</taxon>
        <taxon>Aliidongia</taxon>
    </lineage>
</organism>
<reference evidence="2" key="2">
    <citation type="submission" date="2020-09" db="EMBL/GenBank/DDBJ databases">
        <authorList>
            <person name="Sun Q."/>
            <person name="Zhou Y."/>
        </authorList>
    </citation>
    <scope>NUCLEOTIDE SEQUENCE</scope>
    <source>
        <strain evidence="2">CGMCC 1.15725</strain>
    </source>
</reference>
<proteinExistence type="predicted"/>
<evidence type="ECO:0000259" key="1">
    <source>
        <dbReference type="PROSITE" id="PS51820"/>
    </source>
</evidence>
<dbReference type="InterPro" id="IPR011658">
    <property type="entry name" value="PA14_dom"/>
</dbReference>
<feature type="domain" description="PA14" evidence="1">
    <location>
        <begin position="36"/>
        <end position="186"/>
    </location>
</feature>
<name>A0A8J2YW49_9PROT</name>
<dbReference type="Pfam" id="PF07691">
    <property type="entry name" value="PA14"/>
    <property type="match status" value="1"/>
</dbReference>
<protein>
    <recommendedName>
        <fullName evidence="1">PA14 domain-containing protein</fullName>
    </recommendedName>
</protein>
<reference evidence="2" key="1">
    <citation type="journal article" date="2014" name="Int. J. Syst. Evol. Microbiol.">
        <title>Complete genome sequence of Corynebacterium casei LMG S-19264T (=DSM 44701T), isolated from a smear-ripened cheese.</title>
        <authorList>
            <consortium name="US DOE Joint Genome Institute (JGI-PGF)"/>
            <person name="Walter F."/>
            <person name="Albersmeier A."/>
            <person name="Kalinowski J."/>
            <person name="Ruckert C."/>
        </authorList>
    </citation>
    <scope>NUCLEOTIDE SEQUENCE</scope>
    <source>
        <strain evidence="2">CGMCC 1.15725</strain>
    </source>
</reference>
<evidence type="ECO:0000313" key="3">
    <source>
        <dbReference type="Proteomes" id="UP000646365"/>
    </source>
</evidence>
<dbReference type="EMBL" id="BMJQ01000010">
    <property type="protein sequence ID" value="GGF28249.1"/>
    <property type="molecule type" value="Genomic_DNA"/>
</dbReference>